<dbReference type="GO" id="GO:1990351">
    <property type="term" value="C:transporter complex"/>
    <property type="evidence" value="ECO:0007669"/>
    <property type="project" value="TreeGrafter"/>
</dbReference>
<dbReference type="AlphaFoldDB" id="A0A7W8DHD9"/>
<dbReference type="InterPro" id="IPR045659">
    <property type="entry name" value="LptD_2"/>
</dbReference>
<dbReference type="InterPro" id="IPR005653">
    <property type="entry name" value="OstA-like_N"/>
</dbReference>
<dbReference type="GO" id="GO:0009279">
    <property type="term" value="C:cell outer membrane"/>
    <property type="evidence" value="ECO:0007669"/>
    <property type="project" value="TreeGrafter"/>
</dbReference>
<keyword evidence="1" id="KW-0998">Cell outer membrane</keyword>
<dbReference type="Gene3D" id="2.60.450.10">
    <property type="entry name" value="Lipopolysaccharide (LPS) transport protein A like domain"/>
    <property type="match status" value="1"/>
</dbReference>
<evidence type="ECO:0000313" key="6">
    <source>
        <dbReference type="Proteomes" id="UP000528322"/>
    </source>
</evidence>
<evidence type="ECO:0000256" key="1">
    <source>
        <dbReference type="ARBA" id="ARBA00023237"/>
    </source>
</evidence>
<keyword evidence="1" id="KW-0472">Membrane</keyword>
<dbReference type="Pfam" id="PF03968">
    <property type="entry name" value="LptD_N"/>
    <property type="match status" value="1"/>
</dbReference>
<accession>A0A7W8DHD9</accession>
<dbReference type="PANTHER" id="PTHR30189">
    <property type="entry name" value="LPS-ASSEMBLY PROTEIN"/>
    <property type="match status" value="1"/>
</dbReference>
<feature type="domain" description="LPS-assembly protein LptD central" evidence="4">
    <location>
        <begin position="169"/>
        <end position="361"/>
    </location>
</feature>
<gene>
    <name evidence="5" type="ORF">HNR37_001516</name>
</gene>
<evidence type="ECO:0000259" key="3">
    <source>
        <dbReference type="Pfam" id="PF03968"/>
    </source>
</evidence>
<dbReference type="EMBL" id="JACHID010000008">
    <property type="protein sequence ID" value="MBB5022188.1"/>
    <property type="molecule type" value="Genomic_DNA"/>
</dbReference>
<dbReference type="PANTHER" id="PTHR30189:SF1">
    <property type="entry name" value="LPS-ASSEMBLY PROTEIN LPTD"/>
    <property type="match status" value="1"/>
</dbReference>
<keyword evidence="6" id="KW-1185">Reference proteome</keyword>
<comment type="caution">
    <text evidence="5">The sequence shown here is derived from an EMBL/GenBank/DDBJ whole genome shotgun (WGS) entry which is preliminary data.</text>
</comment>
<evidence type="ECO:0000259" key="4">
    <source>
        <dbReference type="Pfam" id="PF19838"/>
    </source>
</evidence>
<protein>
    <submittedName>
        <fullName evidence="5">LPS-assembly protein</fullName>
    </submittedName>
</protein>
<evidence type="ECO:0000313" key="5">
    <source>
        <dbReference type="EMBL" id="MBB5022188.1"/>
    </source>
</evidence>
<dbReference type="RefSeq" id="WP_183732245.1">
    <property type="nucleotide sequence ID" value="NZ_JACHID010000008.1"/>
</dbReference>
<sequence>MIRVKFRLLWVLRVLFMVLVLSATAWAQQITLYADSLTRNFAEGIVEARGNVVVITRDYHIEADEAYYNHEEHSLHLQGNVVLVSNQHTLHGSEITLDTRGYVGDVSCATLNFSERHVLTSDRLRKTGPDTYAVEKAEFTACAGAAIPWVFRMSEATVTEEEYLRARHVRFHLHGVPVLYMPYLVYPVKTKRHSGFLVPGLSLDQAVGVGVANTYYHVLGDQADASIFMNIYTRTGLLLGGEVRYRDHEHGDFFVSHRRINESNTTVDDRRRYRTYASYSLRRNNWSFDALNDRVSDMDFVEDYLVGSSLSGRVDVDGEYHLYDNNRYQSQVALTYENNALAATLLRDDNQQYSRSATSITSTHMRRSPQASLYFGRQGSSWQTGGQLRVGEAERESLGRTFTRIPREEGVERHDLFDRYRARYIFEGDDEPVISSVQYANLEAFLAKPLSSRYIGFELRTGVRGDGVRQPQTTGNALPPAFEDPSDTLWYQDSEDSLAYVVPFAQARLRTAEPSADFGSANHRIRFEVDFDVTRDPGHTRFAGEYSDFNTYFSVSPMSYRQFDDRHTHTLLVPRLVNSLRYGRSSLSHELSRAYAPTSEVERTAGDVVSKATYRYGGFSANWDLLYDPKDEEALRQQVKLAYTMRDRFTLSTEHRYTRYRGSEKDPETPGVDNNTLALEITAIPRWTLEFAVDYMADEFHFRDSIRELETTRKRATALFEDDCAYWLFEYREDRTKYEDQIDTTLSVSFGIRL</sequence>
<dbReference type="Proteomes" id="UP000528322">
    <property type="component" value="Unassembled WGS sequence"/>
</dbReference>
<name>A0A7W8DHD9_9BACT</name>
<dbReference type="InterPro" id="IPR050218">
    <property type="entry name" value="LptD"/>
</dbReference>
<feature type="domain" description="Organic solvent tolerance-like N-terminal" evidence="3">
    <location>
        <begin position="38"/>
        <end position="99"/>
    </location>
</feature>
<feature type="signal peptide" evidence="2">
    <location>
        <begin position="1"/>
        <end position="27"/>
    </location>
</feature>
<organism evidence="5 6">
    <name type="scientific">Desulfurispira natronophila</name>
    <dbReference type="NCBI Taxonomy" id="682562"/>
    <lineage>
        <taxon>Bacteria</taxon>
        <taxon>Pseudomonadati</taxon>
        <taxon>Chrysiogenota</taxon>
        <taxon>Chrysiogenia</taxon>
        <taxon>Chrysiogenales</taxon>
        <taxon>Chrysiogenaceae</taxon>
        <taxon>Desulfurispira</taxon>
    </lineage>
</organism>
<reference evidence="5 6" key="1">
    <citation type="submission" date="2020-08" db="EMBL/GenBank/DDBJ databases">
        <title>Genomic Encyclopedia of Type Strains, Phase IV (KMG-IV): sequencing the most valuable type-strain genomes for metagenomic binning, comparative biology and taxonomic classification.</title>
        <authorList>
            <person name="Goeker M."/>
        </authorList>
    </citation>
    <scope>NUCLEOTIDE SEQUENCE [LARGE SCALE GENOMIC DNA]</scope>
    <source>
        <strain evidence="5 6">DSM 22071</strain>
    </source>
</reference>
<keyword evidence="2" id="KW-0732">Signal</keyword>
<proteinExistence type="predicted"/>
<feature type="chain" id="PRO_5030580584" evidence="2">
    <location>
        <begin position="28"/>
        <end position="754"/>
    </location>
</feature>
<evidence type="ECO:0000256" key="2">
    <source>
        <dbReference type="SAM" id="SignalP"/>
    </source>
</evidence>
<dbReference type="Pfam" id="PF19838">
    <property type="entry name" value="LptD_2"/>
    <property type="match status" value="1"/>
</dbReference>